<comment type="caution">
    <text evidence="2">The sequence shown here is derived from an EMBL/GenBank/DDBJ whole genome shotgun (WGS) entry which is preliminary data.</text>
</comment>
<feature type="chain" id="PRO_5041419886" evidence="1">
    <location>
        <begin position="19"/>
        <end position="67"/>
    </location>
</feature>
<name>A0AA39LWV5_9BILA</name>
<keyword evidence="1" id="KW-0732">Signal</keyword>
<proteinExistence type="predicted"/>
<accession>A0AA39LWV5</accession>
<evidence type="ECO:0000313" key="2">
    <source>
        <dbReference type="EMBL" id="KAK0412562.1"/>
    </source>
</evidence>
<dbReference type="EMBL" id="JAUCMV010000003">
    <property type="protein sequence ID" value="KAK0412562.1"/>
    <property type="molecule type" value="Genomic_DNA"/>
</dbReference>
<gene>
    <name evidence="2" type="ORF">QR680_006285</name>
</gene>
<protein>
    <submittedName>
        <fullName evidence="2">Uncharacterized protein</fullName>
    </submittedName>
</protein>
<sequence>MNVSILFLITLLTLSIVAEDNFCELCQKVCSPNAEKSTGTTLMAPGFWLPLEPGPVVPAKESISKGT</sequence>
<organism evidence="2 3">
    <name type="scientific">Steinernema hermaphroditum</name>
    <dbReference type="NCBI Taxonomy" id="289476"/>
    <lineage>
        <taxon>Eukaryota</taxon>
        <taxon>Metazoa</taxon>
        <taxon>Ecdysozoa</taxon>
        <taxon>Nematoda</taxon>
        <taxon>Chromadorea</taxon>
        <taxon>Rhabditida</taxon>
        <taxon>Tylenchina</taxon>
        <taxon>Panagrolaimomorpha</taxon>
        <taxon>Strongyloidoidea</taxon>
        <taxon>Steinernematidae</taxon>
        <taxon>Steinernema</taxon>
    </lineage>
</organism>
<dbReference type="AlphaFoldDB" id="A0AA39LWV5"/>
<evidence type="ECO:0000256" key="1">
    <source>
        <dbReference type="SAM" id="SignalP"/>
    </source>
</evidence>
<reference evidence="2" key="1">
    <citation type="submission" date="2023-06" db="EMBL/GenBank/DDBJ databases">
        <title>Genomic analysis of the entomopathogenic nematode Steinernema hermaphroditum.</title>
        <authorList>
            <person name="Schwarz E.M."/>
            <person name="Heppert J.K."/>
            <person name="Baniya A."/>
            <person name="Schwartz H.T."/>
            <person name="Tan C.-H."/>
            <person name="Antoshechkin I."/>
            <person name="Sternberg P.W."/>
            <person name="Goodrich-Blair H."/>
            <person name="Dillman A.R."/>
        </authorList>
    </citation>
    <scope>NUCLEOTIDE SEQUENCE</scope>
    <source>
        <strain evidence="2">PS9179</strain>
        <tissue evidence="2">Whole animal</tissue>
    </source>
</reference>
<dbReference type="Proteomes" id="UP001175271">
    <property type="component" value="Unassembled WGS sequence"/>
</dbReference>
<evidence type="ECO:0000313" key="3">
    <source>
        <dbReference type="Proteomes" id="UP001175271"/>
    </source>
</evidence>
<feature type="signal peptide" evidence="1">
    <location>
        <begin position="1"/>
        <end position="18"/>
    </location>
</feature>
<keyword evidence="3" id="KW-1185">Reference proteome</keyword>